<dbReference type="AlphaFoldDB" id="A0A0E9RJC1"/>
<evidence type="ECO:0000256" key="1">
    <source>
        <dbReference type="SAM" id="MobiDB-lite"/>
    </source>
</evidence>
<organism evidence="2">
    <name type="scientific">Anguilla anguilla</name>
    <name type="common">European freshwater eel</name>
    <name type="synonym">Muraena anguilla</name>
    <dbReference type="NCBI Taxonomy" id="7936"/>
    <lineage>
        <taxon>Eukaryota</taxon>
        <taxon>Metazoa</taxon>
        <taxon>Chordata</taxon>
        <taxon>Craniata</taxon>
        <taxon>Vertebrata</taxon>
        <taxon>Euteleostomi</taxon>
        <taxon>Actinopterygii</taxon>
        <taxon>Neopterygii</taxon>
        <taxon>Teleostei</taxon>
        <taxon>Anguilliformes</taxon>
        <taxon>Anguillidae</taxon>
        <taxon>Anguilla</taxon>
    </lineage>
</organism>
<name>A0A0E9RJC1_ANGAN</name>
<feature type="region of interest" description="Disordered" evidence="1">
    <location>
        <begin position="1"/>
        <end position="20"/>
    </location>
</feature>
<accession>A0A0E9RJC1</accession>
<reference evidence="2" key="1">
    <citation type="submission" date="2014-11" db="EMBL/GenBank/DDBJ databases">
        <authorList>
            <person name="Amaro Gonzalez C."/>
        </authorList>
    </citation>
    <scope>NUCLEOTIDE SEQUENCE</scope>
</reference>
<protein>
    <submittedName>
        <fullName evidence="2">Uncharacterized protein</fullName>
    </submittedName>
</protein>
<evidence type="ECO:0000313" key="2">
    <source>
        <dbReference type="EMBL" id="JAH28428.1"/>
    </source>
</evidence>
<sequence length="20" mass="2441">MGADMTVCREREREREYATH</sequence>
<reference evidence="2" key="2">
    <citation type="journal article" date="2015" name="Fish Shellfish Immunol.">
        <title>Early steps in the European eel (Anguilla anguilla)-Vibrio vulnificus interaction in the gills: Role of the RtxA13 toxin.</title>
        <authorList>
            <person name="Callol A."/>
            <person name="Pajuelo D."/>
            <person name="Ebbesson L."/>
            <person name="Teles M."/>
            <person name="MacKenzie S."/>
            <person name="Amaro C."/>
        </authorList>
    </citation>
    <scope>NUCLEOTIDE SEQUENCE</scope>
</reference>
<feature type="compositionally biased region" description="Basic and acidic residues" evidence="1">
    <location>
        <begin position="7"/>
        <end position="20"/>
    </location>
</feature>
<proteinExistence type="predicted"/>
<dbReference type="EMBL" id="GBXM01080149">
    <property type="protein sequence ID" value="JAH28428.1"/>
    <property type="molecule type" value="Transcribed_RNA"/>
</dbReference>